<dbReference type="GO" id="GO:0005525">
    <property type="term" value="F:GTP binding"/>
    <property type="evidence" value="ECO:0007669"/>
    <property type="project" value="UniProtKB-KW"/>
</dbReference>
<dbReference type="GO" id="GO:0170057">
    <property type="term" value="F:RNA ligase (GTP) activity"/>
    <property type="evidence" value="ECO:0007669"/>
    <property type="project" value="UniProtKB-EC"/>
</dbReference>
<feature type="binding site" evidence="9">
    <location>
        <begin position="139"/>
        <end position="140"/>
    </location>
    <ligand>
        <name>GMP</name>
        <dbReference type="ChEBI" id="CHEBI:58115"/>
    </ligand>
</feature>
<accession>A0A146K604</accession>
<dbReference type="AlphaFoldDB" id="A0A146K604"/>
<sequence>WLTVHTGSRSLGQAVAHYHFQQTQAEQVDFQQVMQKAKSQKVGLESCLMEEFKQFVQKTQNKQTAQQIIQNIHLKDSKDQIKFLTGQRKENYIADMKLAQCFAQMNRMAITEVLMGFFNQYAAENNIQACESIEIESVHNYIDFDKNIIRKGAISANLGERVVIPMNMKEGIIIGTGKGNEEWNFSAPHGTGRKLTRGEAKNLSVEKYKEEMKKVWTSCVSYSTIDESPMAYKSSKIVKKMIEPTVQIDDILKS</sequence>
<keyword evidence="4 9" id="KW-0547">Nucleotide-binding</keyword>
<evidence type="ECO:0000256" key="2">
    <source>
        <dbReference type="ARBA" id="ARBA00022598"/>
    </source>
</evidence>
<dbReference type="Gene3D" id="3.90.1860.10">
    <property type="entry name" value="tRNA-splicing ligase RtcB"/>
    <property type="match status" value="1"/>
</dbReference>
<evidence type="ECO:0000256" key="8">
    <source>
        <dbReference type="PIRSR" id="PIRSR601233-1"/>
    </source>
</evidence>
<dbReference type="InterPro" id="IPR036025">
    <property type="entry name" value="RtcB-like_sf"/>
</dbReference>
<evidence type="ECO:0000256" key="7">
    <source>
        <dbReference type="ARBA" id="ARBA00047746"/>
    </source>
</evidence>
<dbReference type="Pfam" id="PF01139">
    <property type="entry name" value="RtcB"/>
    <property type="match status" value="1"/>
</dbReference>
<keyword evidence="5 9" id="KW-0342">GTP-binding</keyword>
<keyword evidence="2" id="KW-0436">Ligase</keyword>
<reference evidence="11" key="1">
    <citation type="submission" date="2015-07" db="EMBL/GenBank/DDBJ databases">
        <title>Adaptation to a free-living lifestyle via gene acquisitions in the diplomonad Trepomonas sp. PC1.</title>
        <authorList>
            <person name="Xu F."/>
            <person name="Jerlstrom-Hultqvist J."/>
            <person name="Kolisko M."/>
            <person name="Simpson A.G.B."/>
            <person name="Roger A.J."/>
            <person name="Svard S.G."/>
            <person name="Andersson J.O."/>
        </authorList>
    </citation>
    <scope>NUCLEOTIDE SEQUENCE</scope>
    <source>
        <strain evidence="11">PC1</strain>
    </source>
</reference>
<proteinExistence type="predicted"/>
<evidence type="ECO:0000256" key="4">
    <source>
        <dbReference type="ARBA" id="ARBA00022741"/>
    </source>
</evidence>
<dbReference type="GO" id="GO:0042245">
    <property type="term" value="P:RNA repair"/>
    <property type="evidence" value="ECO:0007669"/>
    <property type="project" value="TreeGrafter"/>
</dbReference>
<evidence type="ECO:0000256" key="6">
    <source>
        <dbReference type="ARBA" id="ARBA00023211"/>
    </source>
</evidence>
<organism evidence="11">
    <name type="scientific">Trepomonas sp. PC1</name>
    <dbReference type="NCBI Taxonomy" id="1076344"/>
    <lineage>
        <taxon>Eukaryota</taxon>
        <taxon>Metamonada</taxon>
        <taxon>Diplomonadida</taxon>
        <taxon>Hexamitidae</taxon>
        <taxon>Hexamitinae</taxon>
        <taxon>Trepomonas</taxon>
    </lineage>
</organism>
<feature type="non-terminal residue" evidence="11">
    <location>
        <position position="254"/>
    </location>
</feature>
<dbReference type="InterPro" id="IPR001233">
    <property type="entry name" value="RtcB"/>
</dbReference>
<feature type="binding site" evidence="9">
    <location>
        <begin position="189"/>
        <end position="192"/>
    </location>
    <ligand>
        <name>GMP</name>
        <dbReference type="ChEBI" id="CHEBI:58115"/>
    </ligand>
</feature>
<dbReference type="SUPFAM" id="SSF103365">
    <property type="entry name" value="Hypothetical protein PH1602"/>
    <property type="match status" value="1"/>
</dbReference>
<dbReference type="GO" id="GO:0006281">
    <property type="term" value="P:DNA repair"/>
    <property type="evidence" value="ECO:0007669"/>
    <property type="project" value="TreeGrafter"/>
</dbReference>
<dbReference type="PANTHER" id="PTHR43749">
    <property type="entry name" value="RNA-SPLICING LIGASE RTCB"/>
    <property type="match status" value="1"/>
</dbReference>
<feature type="binding site" evidence="9">
    <location>
        <begin position="165"/>
        <end position="168"/>
    </location>
    <ligand>
        <name>GMP</name>
        <dbReference type="ChEBI" id="CHEBI:58115"/>
    </ligand>
</feature>
<evidence type="ECO:0000313" key="11">
    <source>
        <dbReference type="EMBL" id="JAP91314.1"/>
    </source>
</evidence>
<dbReference type="PANTHER" id="PTHR43749:SF2">
    <property type="entry name" value="RNA-SPLICING LIGASE RTCB"/>
    <property type="match status" value="1"/>
</dbReference>
<dbReference type="InterPro" id="IPR052915">
    <property type="entry name" value="RtcB-like"/>
</dbReference>
<evidence type="ECO:0000256" key="1">
    <source>
        <dbReference type="ARBA" id="ARBA00012726"/>
    </source>
</evidence>
<evidence type="ECO:0000256" key="3">
    <source>
        <dbReference type="ARBA" id="ARBA00022723"/>
    </source>
</evidence>
<dbReference type="GO" id="GO:0030145">
    <property type="term" value="F:manganese ion binding"/>
    <property type="evidence" value="ECO:0007669"/>
    <property type="project" value="TreeGrafter"/>
</dbReference>
<feature type="non-terminal residue" evidence="11">
    <location>
        <position position="1"/>
    </location>
</feature>
<keyword evidence="3 10" id="KW-0479">Metal-binding</keyword>
<feature type="binding site" evidence="10">
    <location>
        <position position="139"/>
    </location>
    <ligand>
        <name>Mn(2+)</name>
        <dbReference type="ChEBI" id="CHEBI:29035"/>
        <label>2</label>
    </ligand>
</feature>
<keyword evidence="6 10" id="KW-0464">Manganese</keyword>
<protein>
    <recommendedName>
        <fullName evidence="1">3'-phosphate/5'-hydroxy nucleic acid ligase</fullName>
        <ecNumber evidence="1">6.5.1.8</ecNumber>
    </recommendedName>
</protein>
<comment type="cofactor">
    <cofactor evidence="10">
        <name>Mn(2+)</name>
        <dbReference type="ChEBI" id="CHEBI:29035"/>
    </cofactor>
    <text evidence="10">Binds 2 manganese ions per subunit.</text>
</comment>
<dbReference type="GO" id="GO:0006396">
    <property type="term" value="P:RNA processing"/>
    <property type="evidence" value="ECO:0007669"/>
    <property type="project" value="InterPro"/>
</dbReference>
<dbReference type="EMBL" id="GDID01005292">
    <property type="protein sequence ID" value="JAP91314.1"/>
    <property type="molecule type" value="Transcribed_RNA"/>
</dbReference>
<feature type="active site" description="GMP-histidine intermediate" evidence="8">
    <location>
        <position position="189"/>
    </location>
</feature>
<evidence type="ECO:0000256" key="10">
    <source>
        <dbReference type="PIRSR" id="PIRSR601233-3"/>
    </source>
</evidence>
<comment type="catalytic activity">
    <reaction evidence="7">
        <text>a 3'-end 3'-phospho-ribonucleotide-RNA + a 5'-end dephospho-ribonucleoside-RNA + GTP = a ribonucleotidyl-ribonucleotide-RNA + GMP + diphosphate</text>
        <dbReference type="Rhea" id="RHEA:68076"/>
        <dbReference type="Rhea" id="RHEA-COMP:10463"/>
        <dbReference type="Rhea" id="RHEA-COMP:13936"/>
        <dbReference type="Rhea" id="RHEA-COMP:17355"/>
        <dbReference type="ChEBI" id="CHEBI:33019"/>
        <dbReference type="ChEBI" id="CHEBI:37565"/>
        <dbReference type="ChEBI" id="CHEBI:58115"/>
        <dbReference type="ChEBI" id="CHEBI:83062"/>
        <dbReference type="ChEBI" id="CHEBI:138284"/>
        <dbReference type="ChEBI" id="CHEBI:173118"/>
        <dbReference type="EC" id="6.5.1.8"/>
    </reaction>
</comment>
<evidence type="ECO:0000256" key="9">
    <source>
        <dbReference type="PIRSR" id="PIRSR601233-2"/>
    </source>
</evidence>
<gene>
    <name evidence="11" type="ORF">TPC1_17111</name>
</gene>
<dbReference type="GO" id="GO:0003909">
    <property type="term" value="F:DNA ligase activity"/>
    <property type="evidence" value="ECO:0007669"/>
    <property type="project" value="TreeGrafter"/>
</dbReference>
<name>A0A146K604_9EUKA</name>
<dbReference type="EC" id="6.5.1.8" evidence="1"/>
<evidence type="ECO:0000256" key="5">
    <source>
        <dbReference type="ARBA" id="ARBA00023134"/>
    </source>
</evidence>